<dbReference type="Gene3D" id="3.60.15.10">
    <property type="entry name" value="Ribonuclease Z/Hydroxyacylglutathione hydrolase-like"/>
    <property type="match status" value="1"/>
</dbReference>
<dbReference type="EMBL" id="MHCC01000002">
    <property type="protein sequence ID" value="OGY14150.1"/>
    <property type="molecule type" value="Genomic_DNA"/>
</dbReference>
<dbReference type="PANTHER" id="PTHR39189:SF1">
    <property type="entry name" value="UPF0173 METAL-DEPENDENT HYDROLASE YTKL"/>
    <property type="match status" value="1"/>
</dbReference>
<evidence type="ECO:0000313" key="2">
    <source>
        <dbReference type="Proteomes" id="UP000178659"/>
    </source>
</evidence>
<protein>
    <submittedName>
        <fullName evidence="1">Lactamase</fullName>
    </submittedName>
</protein>
<accession>A0A1G1VFD3</accession>
<organism evidence="1 2">
    <name type="scientific">Candidatus Blackburnbacteria bacterium RIFCSPLOWO2_01_FULL_40_20</name>
    <dbReference type="NCBI Taxonomy" id="1797519"/>
    <lineage>
        <taxon>Bacteria</taxon>
        <taxon>Candidatus Blackburniibacteriota</taxon>
    </lineage>
</organism>
<dbReference type="InterPro" id="IPR036866">
    <property type="entry name" value="RibonucZ/Hydroxyglut_hydro"/>
</dbReference>
<reference evidence="1 2" key="1">
    <citation type="journal article" date="2016" name="Nat. Commun.">
        <title>Thousands of microbial genomes shed light on interconnected biogeochemical processes in an aquifer system.</title>
        <authorList>
            <person name="Anantharaman K."/>
            <person name="Brown C.T."/>
            <person name="Hug L.A."/>
            <person name="Sharon I."/>
            <person name="Castelle C.J."/>
            <person name="Probst A.J."/>
            <person name="Thomas B.C."/>
            <person name="Singh A."/>
            <person name="Wilkins M.J."/>
            <person name="Karaoz U."/>
            <person name="Brodie E.L."/>
            <person name="Williams K.H."/>
            <person name="Hubbard S.S."/>
            <person name="Banfield J.F."/>
        </authorList>
    </citation>
    <scope>NUCLEOTIDE SEQUENCE [LARGE SCALE GENOMIC DNA]</scope>
</reference>
<dbReference type="Pfam" id="PF13483">
    <property type="entry name" value="Lactamase_B_3"/>
    <property type="match status" value="1"/>
</dbReference>
<sequence length="216" mass="23659">MDITWLGHSSFRIKGKSVTVVTDPYSSSKLGFKFPKIEANIVTVSHDHDDHNQAGQVDGDPKVVKNPGEYEVKGVSIFGIPTYHDNKQGEERGQNTVFVIKIDSIIICHLGDLGHKLTEDQVGQIGNIDILMVPVGGNYTIDAEAAALVVASLEPKVVIPMHYNIPGMAPQLAEKLAPVEDFVKEMGIEPVKDTKYSVMSDKLPTEVQVVVLERRS</sequence>
<dbReference type="PANTHER" id="PTHR39189">
    <property type="entry name" value="UPF0173 METAL-DEPENDENT HYDROLASE YTKL"/>
    <property type="match status" value="1"/>
</dbReference>
<gene>
    <name evidence="1" type="ORF">A3A77_04800</name>
</gene>
<name>A0A1G1VFD3_9BACT</name>
<dbReference type="Proteomes" id="UP000178659">
    <property type="component" value="Unassembled WGS sequence"/>
</dbReference>
<dbReference type="SUPFAM" id="SSF56281">
    <property type="entry name" value="Metallo-hydrolase/oxidoreductase"/>
    <property type="match status" value="1"/>
</dbReference>
<dbReference type="AlphaFoldDB" id="A0A1G1VFD3"/>
<evidence type="ECO:0000313" key="1">
    <source>
        <dbReference type="EMBL" id="OGY14150.1"/>
    </source>
</evidence>
<comment type="caution">
    <text evidence="1">The sequence shown here is derived from an EMBL/GenBank/DDBJ whole genome shotgun (WGS) entry which is preliminary data.</text>
</comment>
<proteinExistence type="predicted"/>